<dbReference type="InterPro" id="IPR058018">
    <property type="entry name" value="AAA_lid_TANC1/2"/>
</dbReference>
<dbReference type="EMBL" id="MRCG01000037">
    <property type="protein sequence ID" value="OKH43151.1"/>
    <property type="molecule type" value="Genomic_DNA"/>
</dbReference>
<evidence type="ECO:0000259" key="3">
    <source>
        <dbReference type="Pfam" id="PF25520"/>
    </source>
</evidence>
<accession>A0A1U7IXQ6</accession>
<evidence type="ECO:0000313" key="5">
    <source>
        <dbReference type="Proteomes" id="UP000185557"/>
    </source>
</evidence>
<evidence type="ECO:0000256" key="1">
    <source>
        <dbReference type="ARBA" id="ARBA00022737"/>
    </source>
</evidence>
<name>A0A1U7IXQ6_9CYAN</name>
<dbReference type="SUPFAM" id="SSF52540">
    <property type="entry name" value="P-loop containing nucleoside triphosphate hydrolases"/>
    <property type="match status" value="1"/>
</dbReference>
<dbReference type="PANTHER" id="PTHR10039:SF17">
    <property type="entry name" value="FUNGAL STAND N-TERMINAL GOODBYE DOMAIN-CONTAINING PROTEIN-RELATED"/>
    <property type="match status" value="1"/>
</dbReference>
<keyword evidence="5" id="KW-1185">Reference proteome</keyword>
<comment type="caution">
    <text evidence="4">The sequence shown here is derived from an EMBL/GenBank/DDBJ whole genome shotgun (WGS) entry which is preliminary data.</text>
</comment>
<dbReference type="InterPro" id="IPR027417">
    <property type="entry name" value="P-loop_NTPase"/>
</dbReference>
<keyword evidence="1" id="KW-0677">Repeat</keyword>
<dbReference type="AlphaFoldDB" id="A0A1U7IXQ6"/>
<feature type="domain" description="Nephrocystin 3-like N-terminal" evidence="2">
    <location>
        <begin position="30"/>
        <end position="124"/>
    </location>
</feature>
<dbReference type="Pfam" id="PF25520">
    <property type="entry name" value="AAA_lid_TANC1"/>
    <property type="match status" value="1"/>
</dbReference>
<feature type="domain" description="TANC1/2-like AAA+ ATPase lid" evidence="3">
    <location>
        <begin position="253"/>
        <end position="330"/>
    </location>
</feature>
<dbReference type="Proteomes" id="UP000185557">
    <property type="component" value="Unassembled WGS sequence"/>
</dbReference>
<dbReference type="OrthoDB" id="443465at2"/>
<sequence>MTSEIVATQLKAIDFSQDISQLNEDFVGQKWVLEKIDKWLLKKNDRFFILLGEPGVGKSAIAAHLTQKRKEIIAAHHFCKLGDEDTVCPSRVLRSLAVQLDKTLPYYYDALVNTIKSTLSAEARINIDKIEDLEDGTLSIVKRFRINNVDASDIANELDILIRAPLAALPKIYKEKGETPPEIAVILIDGLDVAVTMEEGVQEDEDLATLFAALSEDESLPSWIRFLFTTRPDRRVLREFEPLKPYLLEEMSEKNLADIRQYIDERIAGSSTIQNQVAETPMETQKWIEQLTERSQGNFRYIKSLLNDLEVGHSSLIKMPVLPVDLERSYADDFAQRFPKDEWGQRHDQILRSLMEAKHPLAEDELATLTEIRPRQLRQDLWGLRQFLDVHLVRYCSIWDKKENHYETYETFTIFHDSLKAYLMQRSLATTCS</sequence>
<evidence type="ECO:0008006" key="6">
    <source>
        <dbReference type="Google" id="ProtNLM"/>
    </source>
</evidence>
<organism evidence="4 5">
    <name type="scientific">Phormidium tenue NIES-30</name>
    <dbReference type="NCBI Taxonomy" id="549789"/>
    <lineage>
        <taxon>Bacteria</taxon>
        <taxon>Bacillati</taxon>
        <taxon>Cyanobacteriota</taxon>
        <taxon>Cyanophyceae</taxon>
        <taxon>Oscillatoriophycideae</taxon>
        <taxon>Oscillatoriales</taxon>
        <taxon>Oscillatoriaceae</taxon>
        <taxon>Phormidium</taxon>
    </lineage>
</organism>
<dbReference type="Gene3D" id="3.40.50.300">
    <property type="entry name" value="P-loop containing nucleotide triphosphate hydrolases"/>
    <property type="match status" value="1"/>
</dbReference>
<dbReference type="RefSeq" id="WP_073611279.1">
    <property type="nucleotide sequence ID" value="NZ_MRCG01000037.1"/>
</dbReference>
<proteinExistence type="predicted"/>
<reference evidence="4 5" key="1">
    <citation type="submission" date="2016-11" db="EMBL/GenBank/DDBJ databases">
        <title>Draft Genome Sequences of Nine Cyanobacterial Strains from Diverse Habitats.</title>
        <authorList>
            <person name="Zhu T."/>
            <person name="Hou S."/>
            <person name="Lu X."/>
            <person name="Hess W.R."/>
        </authorList>
    </citation>
    <scope>NUCLEOTIDE SEQUENCE [LARGE SCALE GENOMIC DNA]</scope>
    <source>
        <strain evidence="4 5">NIES-30</strain>
    </source>
</reference>
<dbReference type="PANTHER" id="PTHR10039">
    <property type="entry name" value="AMELOGENIN"/>
    <property type="match status" value="1"/>
</dbReference>
<evidence type="ECO:0000313" key="4">
    <source>
        <dbReference type="EMBL" id="OKH43151.1"/>
    </source>
</evidence>
<evidence type="ECO:0000259" key="2">
    <source>
        <dbReference type="Pfam" id="PF24883"/>
    </source>
</evidence>
<dbReference type="STRING" id="549789.NIES30_25530"/>
<protein>
    <recommendedName>
        <fullName evidence="6">Orc1-like AAA ATPase domain-containing protein</fullName>
    </recommendedName>
</protein>
<gene>
    <name evidence="4" type="ORF">NIES30_25530</name>
</gene>
<dbReference type="InterPro" id="IPR056884">
    <property type="entry name" value="NPHP3-like_N"/>
</dbReference>
<dbReference type="Pfam" id="PF24883">
    <property type="entry name" value="NPHP3_N"/>
    <property type="match status" value="1"/>
</dbReference>